<evidence type="ECO:0000256" key="1">
    <source>
        <dbReference type="ARBA" id="ARBA00022723"/>
    </source>
</evidence>
<gene>
    <name evidence="4" type="ORF">ACFQ1E_01030</name>
</gene>
<dbReference type="SUPFAM" id="SSF56300">
    <property type="entry name" value="Metallo-dependent phosphatases"/>
    <property type="match status" value="1"/>
</dbReference>
<evidence type="ECO:0000313" key="5">
    <source>
        <dbReference type="Proteomes" id="UP001596977"/>
    </source>
</evidence>
<sequence length="281" mass="30027">MTRLWKTLLPAMLAAPFLVLGWGYANLLADPVRHDANVAMTNWPAGAPPLRVALIGDIHMQGPDMPAERVRRLAEQVNAAKPDLILLAGDYVGDRELSTRAYSEAEIAQALAAFRAPMGVWAVLGNHDNGRRRGPMLKALEKAGIPTLENRVVKAGPLVLAGIGDWHSGKARPAVVAKAADKLRGPRLAFTHSPDVIPRLGSKFGLVLAAHTHCGQIVLPLIGPVASSSRYSGRYRCGVVREGARVAIITGGWGASVLPLRYGAPPDWWLLKLGGVSPPRS</sequence>
<protein>
    <submittedName>
        <fullName evidence="4">Metallophosphoesterase</fullName>
    </submittedName>
</protein>
<dbReference type="RefSeq" id="WP_264942809.1">
    <property type="nucleotide sequence ID" value="NZ_JAPDRA010000001.1"/>
</dbReference>
<evidence type="ECO:0000256" key="2">
    <source>
        <dbReference type="ARBA" id="ARBA00022801"/>
    </source>
</evidence>
<dbReference type="Pfam" id="PF00149">
    <property type="entry name" value="Metallophos"/>
    <property type="match status" value="1"/>
</dbReference>
<dbReference type="EMBL" id="JBHTJG010000001">
    <property type="protein sequence ID" value="MFD0944914.1"/>
    <property type="molecule type" value="Genomic_DNA"/>
</dbReference>
<dbReference type="InterPro" id="IPR004843">
    <property type="entry name" value="Calcineurin-like_PHP"/>
</dbReference>
<dbReference type="InterPro" id="IPR029052">
    <property type="entry name" value="Metallo-depent_PP-like"/>
</dbReference>
<dbReference type="Gene3D" id="3.60.21.10">
    <property type="match status" value="1"/>
</dbReference>
<evidence type="ECO:0000259" key="3">
    <source>
        <dbReference type="Pfam" id="PF00149"/>
    </source>
</evidence>
<keyword evidence="5" id="KW-1185">Reference proteome</keyword>
<name>A0ABW3H0I0_9SPHN</name>
<dbReference type="InterPro" id="IPR051158">
    <property type="entry name" value="Metallophosphoesterase_sf"/>
</dbReference>
<organism evidence="4 5">
    <name type="scientific">Sphingomonas canadensis</name>
    <dbReference type="NCBI Taxonomy" id="1219257"/>
    <lineage>
        <taxon>Bacteria</taxon>
        <taxon>Pseudomonadati</taxon>
        <taxon>Pseudomonadota</taxon>
        <taxon>Alphaproteobacteria</taxon>
        <taxon>Sphingomonadales</taxon>
        <taxon>Sphingomonadaceae</taxon>
        <taxon>Sphingomonas</taxon>
    </lineage>
</organism>
<dbReference type="PANTHER" id="PTHR31302:SF31">
    <property type="entry name" value="PHOSPHODIESTERASE YAEI"/>
    <property type="match status" value="1"/>
</dbReference>
<proteinExistence type="predicted"/>
<dbReference type="PANTHER" id="PTHR31302">
    <property type="entry name" value="TRANSMEMBRANE PROTEIN WITH METALLOPHOSPHOESTERASE DOMAIN-RELATED"/>
    <property type="match status" value="1"/>
</dbReference>
<keyword evidence="2" id="KW-0378">Hydrolase</keyword>
<comment type="caution">
    <text evidence="4">The sequence shown here is derived from an EMBL/GenBank/DDBJ whole genome shotgun (WGS) entry which is preliminary data.</text>
</comment>
<keyword evidence="1" id="KW-0479">Metal-binding</keyword>
<dbReference type="Proteomes" id="UP001596977">
    <property type="component" value="Unassembled WGS sequence"/>
</dbReference>
<feature type="domain" description="Calcineurin-like phosphoesterase" evidence="3">
    <location>
        <begin position="50"/>
        <end position="214"/>
    </location>
</feature>
<evidence type="ECO:0000313" key="4">
    <source>
        <dbReference type="EMBL" id="MFD0944914.1"/>
    </source>
</evidence>
<reference evidence="5" key="1">
    <citation type="journal article" date="2019" name="Int. J. Syst. Evol. Microbiol.">
        <title>The Global Catalogue of Microorganisms (GCM) 10K type strain sequencing project: providing services to taxonomists for standard genome sequencing and annotation.</title>
        <authorList>
            <consortium name="The Broad Institute Genomics Platform"/>
            <consortium name="The Broad Institute Genome Sequencing Center for Infectious Disease"/>
            <person name="Wu L."/>
            <person name="Ma J."/>
        </authorList>
    </citation>
    <scope>NUCLEOTIDE SEQUENCE [LARGE SCALE GENOMIC DNA]</scope>
    <source>
        <strain evidence="5">CCUG 62982</strain>
    </source>
</reference>
<accession>A0ABW3H0I0</accession>